<dbReference type="SUPFAM" id="SSF47413">
    <property type="entry name" value="lambda repressor-like DNA-binding domains"/>
    <property type="match status" value="1"/>
</dbReference>
<evidence type="ECO:0000259" key="2">
    <source>
        <dbReference type="PROSITE" id="PS50943"/>
    </source>
</evidence>
<evidence type="ECO:0000313" key="4">
    <source>
        <dbReference type="Proteomes" id="UP000886803"/>
    </source>
</evidence>
<reference evidence="3" key="2">
    <citation type="submission" date="2021-04" db="EMBL/GenBank/DDBJ databases">
        <authorList>
            <person name="Gilroy R."/>
        </authorList>
    </citation>
    <scope>NUCLEOTIDE SEQUENCE</scope>
    <source>
        <strain evidence="3">ChiBcec8-13705</strain>
    </source>
</reference>
<organism evidence="3 4">
    <name type="scientific">Candidatus Gemmiger avicola</name>
    <dbReference type="NCBI Taxonomy" id="2838605"/>
    <lineage>
        <taxon>Bacteria</taxon>
        <taxon>Bacillati</taxon>
        <taxon>Bacillota</taxon>
        <taxon>Clostridia</taxon>
        <taxon>Eubacteriales</taxon>
        <taxon>Gemmiger</taxon>
    </lineage>
</organism>
<dbReference type="InterPro" id="IPR010982">
    <property type="entry name" value="Lambda_DNA-bd_dom_sf"/>
</dbReference>
<dbReference type="GO" id="GO:0003677">
    <property type="term" value="F:DNA binding"/>
    <property type="evidence" value="ECO:0007669"/>
    <property type="project" value="UniProtKB-KW"/>
</dbReference>
<comment type="caution">
    <text evidence="3">The sequence shown here is derived from an EMBL/GenBank/DDBJ whole genome shotgun (WGS) entry which is preliminary data.</text>
</comment>
<evidence type="ECO:0000256" key="1">
    <source>
        <dbReference type="ARBA" id="ARBA00023125"/>
    </source>
</evidence>
<dbReference type="Pfam" id="PF01381">
    <property type="entry name" value="HTH_3"/>
    <property type="match status" value="1"/>
</dbReference>
<gene>
    <name evidence="3" type="ORF">H9945_05090</name>
</gene>
<proteinExistence type="predicted"/>
<sequence length="111" mass="12630">MLNLLNARKAIHKTQQEVADYLGISRQAYSNYEAGKREPDFETLLKLGEYFGCSVDYLLGNKKDPAPKGEVSDEDIKFALFDGAPVTDAQYEEVKRFAKFIAEHNIRPKED</sequence>
<dbReference type="PANTHER" id="PTHR46558">
    <property type="entry name" value="TRACRIPTIONAL REGULATORY PROTEIN-RELATED-RELATED"/>
    <property type="match status" value="1"/>
</dbReference>
<dbReference type="PANTHER" id="PTHR46558:SF14">
    <property type="entry name" value="HTH-TYPE TRANSCRIPTIONAL REGULATOR ANSR"/>
    <property type="match status" value="1"/>
</dbReference>
<reference evidence="3" key="1">
    <citation type="journal article" date="2021" name="PeerJ">
        <title>Extensive microbial diversity within the chicken gut microbiome revealed by metagenomics and culture.</title>
        <authorList>
            <person name="Gilroy R."/>
            <person name="Ravi A."/>
            <person name="Getino M."/>
            <person name="Pursley I."/>
            <person name="Horton D.L."/>
            <person name="Alikhan N.F."/>
            <person name="Baker D."/>
            <person name="Gharbi K."/>
            <person name="Hall N."/>
            <person name="Watson M."/>
            <person name="Adriaenssens E.M."/>
            <person name="Foster-Nyarko E."/>
            <person name="Jarju S."/>
            <person name="Secka A."/>
            <person name="Antonio M."/>
            <person name="Oren A."/>
            <person name="Chaudhuri R.R."/>
            <person name="La Ragione R."/>
            <person name="Hildebrand F."/>
            <person name="Pallen M.J."/>
        </authorList>
    </citation>
    <scope>NUCLEOTIDE SEQUENCE</scope>
    <source>
        <strain evidence="3">ChiBcec8-13705</strain>
    </source>
</reference>
<name>A0A9D2S3F6_9FIRM</name>
<dbReference type="Proteomes" id="UP000886803">
    <property type="component" value="Unassembled WGS sequence"/>
</dbReference>
<feature type="domain" description="HTH cro/C1-type" evidence="2">
    <location>
        <begin position="4"/>
        <end position="58"/>
    </location>
</feature>
<protein>
    <submittedName>
        <fullName evidence="3">Helix-turn-helix domain-containing protein</fullName>
    </submittedName>
</protein>
<dbReference type="InterPro" id="IPR001387">
    <property type="entry name" value="Cro/C1-type_HTH"/>
</dbReference>
<dbReference type="EMBL" id="DWYG01000076">
    <property type="protein sequence ID" value="HJB41856.1"/>
    <property type="molecule type" value="Genomic_DNA"/>
</dbReference>
<evidence type="ECO:0000313" key="3">
    <source>
        <dbReference type="EMBL" id="HJB41856.1"/>
    </source>
</evidence>
<dbReference type="Gene3D" id="1.10.260.40">
    <property type="entry name" value="lambda repressor-like DNA-binding domains"/>
    <property type="match status" value="1"/>
</dbReference>
<accession>A0A9D2S3F6</accession>
<dbReference type="CDD" id="cd00093">
    <property type="entry name" value="HTH_XRE"/>
    <property type="match status" value="1"/>
</dbReference>
<dbReference type="SMART" id="SM00530">
    <property type="entry name" value="HTH_XRE"/>
    <property type="match status" value="1"/>
</dbReference>
<dbReference type="AlphaFoldDB" id="A0A9D2S3F6"/>
<keyword evidence="1" id="KW-0238">DNA-binding</keyword>
<dbReference type="PROSITE" id="PS50943">
    <property type="entry name" value="HTH_CROC1"/>
    <property type="match status" value="1"/>
</dbReference>